<proteinExistence type="predicted"/>
<name>A0A6C0HPL8_9ZZZZ</name>
<organism evidence="1">
    <name type="scientific">viral metagenome</name>
    <dbReference type="NCBI Taxonomy" id="1070528"/>
    <lineage>
        <taxon>unclassified sequences</taxon>
        <taxon>metagenomes</taxon>
        <taxon>organismal metagenomes</taxon>
    </lineage>
</organism>
<accession>A0A6C0HPL8</accession>
<dbReference type="AlphaFoldDB" id="A0A6C0HPL8"/>
<evidence type="ECO:0000313" key="1">
    <source>
        <dbReference type="EMBL" id="QHT82631.1"/>
    </source>
</evidence>
<protein>
    <submittedName>
        <fullName evidence="1">Uncharacterized protein</fullName>
    </submittedName>
</protein>
<sequence length="107" mass="12851">MNYEGLIKTILRKLSKDREKRYEPDDAVRNRKLHVLENLDWYYVKPTEMFRRLPSLYSLFDLDGVPTHDSSGNELDESTIQQLRKKWGLQKKLYEALENLALQYIPY</sequence>
<reference evidence="1" key="1">
    <citation type="journal article" date="2020" name="Nature">
        <title>Giant virus diversity and host interactions through global metagenomics.</title>
        <authorList>
            <person name="Schulz F."/>
            <person name="Roux S."/>
            <person name="Paez-Espino D."/>
            <person name="Jungbluth S."/>
            <person name="Walsh D.A."/>
            <person name="Denef V.J."/>
            <person name="McMahon K.D."/>
            <person name="Konstantinidis K.T."/>
            <person name="Eloe-Fadrosh E.A."/>
            <person name="Kyrpides N.C."/>
            <person name="Woyke T."/>
        </authorList>
    </citation>
    <scope>NUCLEOTIDE SEQUENCE</scope>
    <source>
        <strain evidence="1">GVMAG-M-3300023184-165</strain>
    </source>
</reference>
<dbReference type="EMBL" id="MN740002">
    <property type="protein sequence ID" value="QHT82631.1"/>
    <property type="molecule type" value="Genomic_DNA"/>
</dbReference>